<proteinExistence type="predicted"/>
<dbReference type="InterPro" id="IPR037238">
    <property type="entry name" value="YbiA-like_sf"/>
</dbReference>
<name>A0A7E4ZY28_PANRE</name>
<reference evidence="5" key="2">
    <citation type="submission" date="2020-10" db="UniProtKB">
        <authorList>
            <consortium name="WormBaseParasite"/>
        </authorList>
    </citation>
    <scope>IDENTIFICATION</scope>
</reference>
<feature type="region of interest" description="Disordered" evidence="2">
    <location>
        <begin position="325"/>
        <end position="349"/>
    </location>
</feature>
<organism evidence="4 5">
    <name type="scientific">Panagrellus redivivus</name>
    <name type="common">Microworm</name>
    <dbReference type="NCBI Taxonomy" id="6233"/>
    <lineage>
        <taxon>Eukaryota</taxon>
        <taxon>Metazoa</taxon>
        <taxon>Ecdysozoa</taxon>
        <taxon>Nematoda</taxon>
        <taxon>Chromadorea</taxon>
        <taxon>Rhabditida</taxon>
        <taxon>Tylenchina</taxon>
        <taxon>Panagrolaimomorpha</taxon>
        <taxon>Panagrolaimoidea</taxon>
        <taxon>Panagrolaimidae</taxon>
        <taxon>Panagrellus</taxon>
    </lineage>
</organism>
<dbReference type="Gene3D" id="1.10.357.40">
    <property type="entry name" value="YbiA-like"/>
    <property type="match status" value="1"/>
</dbReference>
<feature type="coiled-coil region" evidence="1">
    <location>
        <begin position="56"/>
        <end position="104"/>
    </location>
</feature>
<dbReference type="CDD" id="cd15457">
    <property type="entry name" value="NADAR"/>
    <property type="match status" value="1"/>
</dbReference>
<dbReference type="Pfam" id="PF08719">
    <property type="entry name" value="NADAR"/>
    <property type="match status" value="1"/>
</dbReference>
<dbReference type="Proteomes" id="UP000492821">
    <property type="component" value="Unassembled WGS sequence"/>
</dbReference>
<evidence type="ECO:0000256" key="1">
    <source>
        <dbReference type="SAM" id="Coils"/>
    </source>
</evidence>
<evidence type="ECO:0000313" key="4">
    <source>
        <dbReference type="Proteomes" id="UP000492821"/>
    </source>
</evidence>
<accession>A0A7E4ZY28</accession>
<sequence length="349" mass="39926">MNEGSQPQPRNNYGAPIRGGGGNRYRGPAPQTGERVQNGAPNNGGYNNNNNLHYEVTALREEMGQLRSSVDNLELEKESLRKAIRKLKLENEHMRKKYKRIQEKIGAGDDVDSSDAEIEQDFDELGRDFLLVGGMHDPLSLRFEVTIRDNDGVEHKSAERYYWYKMAEHFKDDTAKDLIHKAISVSEAEKAMSEIKGFKEAEWNPIRAKHWEDGQRMKLAGYRWILNLLILSDKIYLAVATQDKYFGTGWRKNRAESNKPIYWDGENHGGKILMRLRRELRAGHEWAEGEQDTTRRKFTELRRFVWRRVDPAKRFAPGYNFRGGLRRGGGGGRPFTASTGAPPTGTTNA</sequence>
<dbReference type="InterPro" id="IPR012816">
    <property type="entry name" value="NADAR"/>
</dbReference>
<dbReference type="SUPFAM" id="SSF143990">
    <property type="entry name" value="YbiA-like"/>
    <property type="match status" value="1"/>
</dbReference>
<feature type="compositionally biased region" description="Polar residues" evidence="2">
    <location>
        <begin position="1"/>
        <end position="11"/>
    </location>
</feature>
<evidence type="ECO:0000313" key="5">
    <source>
        <dbReference type="WBParaSite" id="Pan_g2832.t1"/>
    </source>
</evidence>
<feature type="region of interest" description="Disordered" evidence="2">
    <location>
        <begin position="1"/>
        <end position="50"/>
    </location>
</feature>
<dbReference type="WBParaSite" id="Pan_g2832.t1">
    <property type="protein sequence ID" value="Pan_g2832.t1"/>
    <property type="gene ID" value="Pan_g2832"/>
</dbReference>
<feature type="domain" description="NADAR" evidence="3">
    <location>
        <begin position="150"/>
        <end position="281"/>
    </location>
</feature>
<keyword evidence="4" id="KW-1185">Reference proteome</keyword>
<protein>
    <submittedName>
        <fullName evidence="5">NADAR domain-containing protein</fullName>
    </submittedName>
</protein>
<dbReference type="AlphaFoldDB" id="A0A7E4ZY28"/>
<feature type="compositionally biased region" description="Low complexity" evidence="2">
    <location>
        <begin position="336"/>
        <end position="349"/>
    </location>
</feature>
<reference evidence="4" key="1">
    <citation type="journal article" date="2013" name="Genetics">
        <title>The draft genome and transcriptome of Panagrellus redivivus are shaped by the harsh demands of a free-living lifestyle.</title>
        <authorList>
            <person name="Srinivasan J."/>
            <person name="Dillman A.R."/>
            <person name="Macchietto M.G."/>
            <person name="Heikkinen L."/>
            <person name="Lakso M."/>
            <person name="Fracchia K.M."/>
            <person name="Antoshechkin I."/>
            <person name="Mortazavi A."/>
            <person name="Wong G."/>
            <person name="Sternberg P.W."/>
        </authorList>
    </citation>
    <scope>NUCLEOTIDE SEQUENCE [LARGE SCALE GENOMIC DNA]</scope>
    <source>
        <strain evidence="4">MT8872</strain>
    </source>
</reference>
<evidence type="ECO:0000256" key="2">
    <source>
        <dbReference type="SAM" id="MobiDB-lite"/>
    </source>
</evidence>
<evidence type="ECO:0000259" key="3">
    <source>
        <dbReference type="Pfam" id="PF08719"/>
    </source>
</evidence>
<keyword evidence="1" id="KW-0175">Coiled coil</keyword>
<feature type="compositionally biased region" description="Low complexity" evidence="2">
    <location>
        <begin position="38"/>
        <end position="50"/>
    </location>
</feature>